<dbReference type="Proteomes" id="UP000798662">
    <property type="component" value="Chromosome 3"/>
</dbReference>
<protein>
    <submittedName>
        <fullName evidence="1">Uncharacterized protein</fullName>
    </submittedName>
</protein>
<gene>
    <name evidence="1" type="ORF">I4F81_011279</name>
</gene>
<sequence length="91" mass="9599">MKKGTPARYDRKPPLTGADFVCEFVTDSDVRQILENCVNVATEAALGKVRDTGKGVKTSKFDDVHVVSDSSGSADRGPVDVSTSSAPPADE</sequence>
<organism evidence="1 2">
    <name type="scientific">Pyropia yezoensis</name>
    <name type="common">Susabi-nori</name>
    <name type="synonym">Porphyra yezoensis</name>
    <dbReference type="NCBI Taxonomy" id="2788"/>
    <lineage>
        <taxon>Eukaryota</taxon>
        <taxon>Rhodophyta</taxon>
        <taxon>Bangiophyceae</taxon>
        <taxon>Bangiales</taxon>
        <taxon>Bangiaceae</taxon>
        <taxon>Pyropia</taxon>
    </lineage>
</organism>
<keyword evidence="2" id="KW-1185">Reference proteome</keyword>
<proteinExistence type="predicted"/>
<dbReference type="EMBL" id="CM020620">
    <property type="protein sequence ID" value="KAK1868796.1"/>
    <property type="molecule type" value="Genomic_DNA"/>
</dbReference>
<comment type="caution">
    <text evidence="1">The sequence shown here is derived from an EMBL/GenBank/DDBJ whole genome shotgun (WGS) entry which is preliminary data.</text>
</comment>
<name>A0ACC3CFM0_PYRYE</name>
<reference evidence="1" key="1">
    <citation type="submission" date="2019-11" db="EMBL/GenBank/DDBJ databases">
        <title>Nori genome reveals adaptations in red seaweeds to the harsh intertidal environment.</title>
        <authorList>
            <person name="Wang D."/>
            <person name="Mao Y."/>
        </authorList>
    </citation>
    <scope>NUCLEOTIDE SEQUENCE</scope>
    <source>
        <tissue evidence="1">Gametophyte</tissue>
    </source>
</reference>
<evidence type="ECO:0000313" key="2">
    <source>
        <dbReference type="Proteomes" id="UP000798662"/>
    </source>
</evidence>
<accession>A0ACC3CFM0</accession>
<evidence type="ECO:0000313" key="1">
    <source>
        <dbReference type="EMBL" id="KAK1868796.1"/>
    </source>
</evidence>